<feature type="transmembrane region" description="Helical" evidence="7">
    <location>
        <begin position="70"/>
        <end position="90"/>
    </location>
</feature>
<reference evidence="10 11" key="1">
    <citation type="journal article" date="2017" name="Mycologia">
        <title>Bifiguratus adelaidae, gen. et sp. nov., a new member of Mucoromycotina in endophytic and soil-dwelling habitats.</title>
        <authorList>
            <person name="Torres-Cruz T.J."/>
            <person name="Billingsley Tobias T.L."/>
            <person name="Almatruk M."/>
            <person name="Hesse C."/>
            <person name="Kuske C.R."/>
            <person name="Desiro A."/>
            <person name="Benucci G.M."/>
            <person name="Bonito G."/>
            <person name="Stajich J.E."/>
            <person name="Dunlap C."/>
            <person name="Arnold A.E."/>
            <person name="Porras-Alfaro A."/>
        </authorList>
    </citation>
    <scope>NUCLEOTIDE SEQUENCE [LARGE SCALE GENOMIC DNA]</scope>
    <source>
        <strain evidence="10 11">AZ0501</strain>
    </source>
</reference>
<feature type="chain" id="PRO_5012785863" description="Cytochrome b561 domain-containing protein" evidence="8">
    <location>
        <begin position="21"/>
        <end position="240"/>
    </location>
</feature>
<dbReference type="Gene3D" id="1.20.120.1770">
    <property type="match status" value="1"/>
</dbReference>
<evidence type="ECO:0000256" key="7">
    <source>
        <dbReference type="SAM" id="Phobius"/>
    </source>
</evidence>
<protein>
    <recommendedName>
        <fullName evidence="9">Cytochrome b561 domain-containing protein</fullName>
    </recommendedName>
</protein>
<comment type="subcellular location">
    <subcellularLocation>
        <location evidence="1">Membrane</location>
    </subcellularLocation>
</comment>
<keyword evidence="11" id="KW-1185">Reference proteome</keyword>
<gene>
    <name evidence="10" type="ORF">BZG36_02825</name>
</gene>
<sequence length="240" mass="26905">MNWALTILLASLLCLPHVHALSADYAGEKLTVVIIHAVLMVWVWMIVVPIGMIIARYLPAWTSRPWYRKHVLVMLIAGAIPFIVGSVMGSQSQSHNHNVSTIHHNIGSLVIGLFVLQALLGYFNHWDNVRKWMAVAPWYHGIHHWLGRITTLLALANIPLGFQYLQIGNWPYISWAIIVGVIMSALLGLELRYGNARKAKRERDFYKAASEVPMAPQNGPVPQYEPGGVHINGLNQDQTV</sequence>
<keyword evidence="2" id="KW-0813">Transport</keyword>
<feature type="signal peptide" evidence="8">
    <location>
        <begin position="1"/>
        <end position="20"/>
    </location>
</feature>
<dbReference type="PANTHER" id="PTHR47797">
    <property type="entry name" value="DEHYDROGENASE, PUTATIVE (AFU_ORTHOLOGUE AFUA_8G05805)-RELATED"/>
    <property type="match status" value="1"/>
</dbReference>
<dbReference type="Pfam" id="PF03188">
    <property type="entry name" value="Cytochrom_B561"/>
    <property type="match status" value="1"/>
</dbReference>
<dbReference type="InterPro" id="IPR006593">
    <property type="entry name" value="Cyt_b561/ferric_Rdtase_TM"/>
</dbReference>
<keyword evidence="5 7" id="KW-1133">Transmembrane helix</keyword>
<organism evidence="10 11">
    <name type="scientific">Bifiguratus adelaidae</name>
    <dbReference type="NCBI Taxonomy" id="1938954"/>
    <lineage>
        <taxon>Eukaryota</taxon>
        <taxon>Fungi</taxon>
        <taxon>Fungi incertae sedis</taxon>
        <taxon>Mucoromycota</taxon>
        <taxon>Mucoromycotina</taxon>
        <taxon>Endogonomycetes</taxon>
        <taxon>Endogonales</taxon>
        <taxon>Endogonales incertae sedis</taxon>
        <taxon>Bifiguratus</taxon>
    </lineage>
</organism>
<feature type="transmembrane region" description="Helical" evidence="7">
    <location>
        <begin position="30"/>
        <end position="58"/>
    </location>
</feature>
<evidence type="ECO:0000256" key="6">
    <source>
        <dbReference type="ARBA" id="ARBA00023136"/>
    </source>
</evidence>
<keyword evidence="4" id="KW-0249">Electron transport</keyword>
<feature type="transmembrane region" description="Helical" evidence="7">
    <location>
        <begin position="172"/>
        <end position="193"/>
    </location>
</feature>
<keyword evidence="3 7" id="KW-0812">Transmembrane</keyword>
<dbReference type="SMART" id="SM00665">
    <property type="entry name" value="B561"/>
    <property type="match status" value="1"/>
</dbReference>
<feature type="domain" description="Cytochrome b561" evidence="9">
    <location>
        <begin position="1"/>
        <end position="198"/>
    </location>
</feature>
<dbReference type="CDD" id="cd08760">
    <property type="entry name" value="Cyt_b561_FRRS1_like"/>
    <property type="match status" value="1"/>
</dbReference>
<dbReference type="OrthoDB" id="19261at2759"/>
<evidence type="ECO:0000256" key="4">
    <source>
        <dbReference type="ARBA" id="ARBA00022982"/>
    </source>
</evidence>
<dbReference type="AlphaFoldDB" id="A0A261Y0J1"/>
<feature type="transmembrane region" description="Helical" evidence="7">
    <location>
        <begin position="145"/>
        <end position="166"/>
    </location>
</feature>
<evidence type="ECO:0000259" key="9">
    <source>
        <dbReference type="PROSITE" id="PS50939"/>
    </source>
</evidence>
<evidence type="ECO:0000256" key="8">
    <source>
        <dbReference type="SAM" id="SignalP"/>
    </source>
</evidence>
<dbReference type="EMBL" id="MVBO01000052">
    <property type="protein sequence ID" value="OZJ04122.1"/>
    <property type="molecule type" value="Genomic_DNA"/>
</dbReference>
<evidence type="ECO:0000256" key="5">
    <source>
        <dbReference type="ARBA" id="ARBA00022989"/>
    </source>
</evidence>
<evidence type="ECO:0000313" key="11">
    <source>
        <dbReference type="Proteomes" id="UP000242875"/>
    </source>
</evidence>
<feature type="transmembrane region" description="Helical" evidence="7">
    <location>
        <begin position="102"/>
        <end position="124"/>
    </location>
</feature>
<evidence type="ECO:0000256" key="3">
    <source>
        <dbReference type="ARBA" id="ARBA00022692"/>
    </source>
</evidence>
<evidence type="ECO:0000256" key="2">
    <source>
        <dbReference type="ARBA" id="ARBA00022448"/>
    </source>
</evidence>
<dbReference type="GO" id="GO:0016020">
    <property type="term" value="C:membrane"/>
    <property type="evidence" value="ECO:0007669"/>
    <property type="project" value="UniProtKB-SubCell"/>
</dbReference>
<dbReference type="PANTHER" id="PTHR47797:SF3">
    <property type="entry name" value="CYTOCHROME B561 DOMAIN-CONTAINING PROTEIN"/>
    <property type="match status" value="1"/>
</dbReference>
<dbReference type="PROSITE" id="PS50939">
    <property type="entry name" value="CYTOCHROME_B561"/>
    <property type="match status" value="1"/>
</dbReference>
<keyword evidence="6 7" id="KW-0472">Membrane</keyword>
<dbReference type="Proteomes" id="UP000242875">
    <property type="component" value="Unassembled WGS sequence"/>
</dbReference>
<proteinExistence type="predicted"/>
<evidence type="ECO:0000256" key="1">
    <source>
        <dbReference type="ARBA" id="ARBA00004370"/>
    </source>
</evidence>
<name>A0A261Y0J1_9FUNG</name>
<accession>A0A261Y0J1</accession>
<comment type="caution">
    <text evidence="10">The sequence shown here is derived from an EMBL/GenBank/DDBJ whole genome shotgun (WGS) entry which is preliminary data.</text>
</comment>
<evidence type="ECO:0000313" key="10">
    <source>
        <dbReference type="EMBL" id="OZJ04122.1"/>
    </source>
</evidence>
<keyword evidence="8" id="KW-0732">Signal</keyword>